<accession>A0ABV5K6G6</accession>
<keyword evidence="3" id="KW-1185">Reference proteome</keyword>
<reference evidence="2 3" key="1">
    <citation type="submission" date="2024-09" db="EMBL/GenBank/DDBJ databases">
        <authorList>
            <person name="Sun Q."/>
            <person name="Mori K."/>
        </authorList>
    </citation>
    <scope>NUCLEOTIDE SEQUENCE [LARGE SCALE GENOMIC DNA]</scope>
    <source>
        <strain evidence="2 3">JCM 9626</strain>
    </source>
</reference>
<evidence type="ECO:0000313" key="2">
    <source>
        <dbReference type="EMBL" id="MFB9311653.1"/>
    </source>
</evidence>
<dbReference type="RefSeq" id="WP_170215304.1">
    <property type="nucleotide sequence ID" value="NZ_JBHMDG010000001.1"/>
</dbReference>
<dbReference type="Proteomes" id="UP001589750">
    <property type="component" value="Unassembled WGS sequence"/>
</dbReference>
<evidence type="ECO:0000313" key="3">
    <source>
        <dbReference type="Proteomes" id="UP001589750"/>
    </source>
</evidence>
<proteinExistence type="predicted"/>
<feature type="region of interest" description="Disordered" evidence="1">
    <location>
        <begin position="18"/>
        <end position="45"/>
    </location>
</feature>
<evidence type="ECO:0000256" key="1">
    <source>
        <dbReference type="SAM" id="MobiDB-lite"/>
    </source>
</evidence>
<organism evidence="2 3">
    <name type="scientific">Nocardioides plantarum</name>
    <dbReference type="NCBI Taxonomy" id="29299"/>
    <lineage>
        <taxon>Bacteria</taxon>
        <taxon>Bacillati</taxon>
        <taxon>Actinomycetota</taxon>
        <taxon>Actinomycetes</taxon>
        <taxon>Propionibacteriales</taxon>
        <taxon>Nocardioidaceae</taxon>
        <taxon>Nocardioides</taxon>
    </lineage>
</organism>
<dbReference type="SUPFAM" id="SSF48452">
    <property type="entry name" value="TPR-like"/>
    <property type="match status" value="1"/>
</dbReference>
<dbReference type="Gene3D" id="1.25.40.10">
    <property type="entry name" value="Tetratricopeptide repeat domain"/>
    <property type="match status" value="1"/>
</dbReference>
<protein>
    <submittedName>
        <fullName evidence="2">Tetratricopeptide repeat protein</fullName>
    </submittedName>
</protein>
<dbReference type="EMBL" id="JBHMDG010000001">
    <property type="protein sequence ID" value="MFB9311653.1"/>
    <property type="molecule type" value="Genomic_DNA"/>
</dbReference>
<name>A0ABV5K6G6_9ACTN</name>
<dbReference type="InterPro" id="IPR011990">
    <property type="entry name" value="TPR-like_helical_dom_sf"/>
</dbReference>
<gene>
    <name evidence="2" type="ORF">ACFFRI_01240</name>
</gene>
<sequence length="583" mass="63365">MMVAIGLLDAELRPADRFTSEGAHPVRPGSKAPTMATSSRKMSPRLDETTIGDRVTAEAEYMRDRALHRVELSPTANTWARLAQAYAALCDDANAVSAARASIALASAADTTSVRIAAEILTQHGDALSAYDALLPMEKSTALAITFATVAHELGRTEEALDSLSGREGPLVESFIGFLLVSREEYQKAVGHLRSALFGYPEDADAAMNLAVALFAMGAKKKAIASALRASRTAPGRKDLSLGYLEMLLEVGDVARAASEIRRLDHSGVIADAHSLVIQARVRLMSGEPARALALLGDALAEAKSENNPTLEAEIAANRETLRYDLGKIDRDSARRELASLMKRFPDNDAVLLNFCHVVHRRSEAPELRRAFEHLDAALSPERRAYVRHQLAVLEGDSEGAASSALDWFELEKDNPAAASAAVLALGIGLQRWKEAEKVARFALETIEPSASLANNAAYAIAMAGYPLEAKKILEPWMNSGFVVKATMGLACLAHDELQKGMRLYREAAAEAERVDFDSRSLMAIYQALIVRQLGLYDGDRRAVLEATALVPVELPDDWKDRPDFLRLRNACLHNGYSWPLSL</sequence>
<comment type="caution">
    <text evidence="2">The sequence shown here is derived from an EMBL/GenBank/DDBJ whole genome shotgun (WGS) entry which is preliminary data.</text>
</comment>